<organism evidence="1 2">
    <name type="scientific">Wobbly possum disease virus</name>
    <dbReference type="NCBI Taxonomy" id="1118369"/>
    <lineage>
        <taxon>Viruses</taxon>
        <taxon>Riboviria</taxon>
        <taxon>Orthornavirae</taxon>
        <taxon>Pisuviricota</taxon>
        <taxon>Pisoniviricetes</taxon>
        <taxon>Nidovirales</taxon>
        <taxon>Arnidovirineae</taxon>
        <taxon>Arteriviridae</taxon>
        <taxon>Zealarterivirinae</taxon>
        <taxon>Kappaarterivirus</taxon>
        <taxon>Kappaarterivirus wobum</taxon>
    </lineage>
</organism>
<evidence type="ECO:0000313" key="1">
    <source>
        <dbReference type="EMBL" id="AEU12351.1"/>
    </source>
</evidence>
<sequence>MRLLYAYGVFVCLGFIWHFSCVHGTPITFKWCSNVVPELNCSVYGPFDRHLLHTETYYAPVYWVTGYPVSSLTHFSLVERPQS</sequence>
<dbReference type="GeneID" id="24092854"/>
<keyword evidence="2" id="KW-1185">Reference proteome</keyword>
<proteinExistence type="predicted"/>
<reference evidence="1 2" key="2">
    <citation type="journal article" date="2017" name="J. Virol.">
        <title>Domain organization and evolution of the highly divergent 5' coding region of genomes of arteriviruses including the novel possum nidovirus.</title>
        <authorList>
            <person name="Gulyaeva A."/>
            <person name="Dunowska M."/>
            <person name="Hoogendoorn E."/>
            <person name="Giles J."/>
            <person name="Samborskiy D."/>
            <person name="Gorbalenya A.E."/>
        </authorList>
    </citation>
    <scope>NUCLEOTIDE SEQUENCE [LARGE SCALE GENOMIC DNA]</scope>
    <source>
        <strain evidence="1">WPDV</strain>
    </source>
</reference>
<dbReference type="KEGG" id="vg:24092854"/>
<dbReference type="RefSeq" id="YP_009130636.1">
    <property type="nucleotide sequence ID" value="NC_026811.2"/>
</dbReference>
<reference evidence="1 2" key="1">
    <citation type="journal article" date="2012" name="Vet. Microbiol.">
        <title>Identification of a novel nidovirus associated with a neurological disease of the Australian brushtail possum (Trichosurus vulpecula).</title>
        <authorList>
            <person name="Dunowska M."/>
            <person name="Biggs P.J."/>
            <person name="Zheng T."/>
            <person name="Perrott M.R."/>
        </authorList>
    </citation>
    <scope>NUCLEOTIDE SEQUENCE [LARGE SCALE GENOMIC DNA]</scope>
    <source>
        <strain evidence="1">WPDV</strain>
    </source>
</reference>
<dbReference type="EMBL" id="JN116253">
    <property type="protein sequence ID" value="AEU12351.1"/>
    <property type="molecule type" value="Genomic_RNA"/>
</dbReference>
<protein>
    <submittedName>
        <fullName evidence="1">Glycoprotein 4</fullName>
    </submittedName>
</protein>
<name>G9FGS1_9NIDO</name>
<accession>G9FGS1</accession>
<evidence type="ECO:0000313" key="2">
    <source>
        <dbReference type="Proteomes" id="UP000203107"/>
    </source>
</evidence>
<dbReference type="Proteomes" id="UP000203107">
    <property type="component" value="Segment"/>
</dbReference>